<keyword evidence="4" id="KW-1185">Reference proteome</keyword>
<dbReference type="InterPro" id="IPR051603">
    <property type="entry name" value="Zinc-ADH_QOR/CCCR"/>
</dbReference>
<dbReference type="InterPro" id="IPR011032">
    <property type="entry name" value="GroES-like_sf"/>
</dbReference>
<dbReference type="GO" id="GO:0016491">
    <property type="term" value="F:oxidoreductase activity"/>
    <property type="evidence" value="ECO:0007669"/>
    <property type="project" value="InterPro"/>
</dbReference>
<dbReference type="PANTHER" id="PTHR44154:SF1">
    <property type="entry name" value="QUINONE OXIDOREDUCTASE"/>
    <property type="match status" value="1"/>
</dbReference>
<dbReference type="AlphaFoldDB" id="A0A563DWS0"/>
<dbReference type="PANTHER" id="PTHR44154">
    <property type="entry name" value="QUINONE OXIDOREDUCTASE"/>
    <property type="match status" value="1"/>
</dbReference>
<dbReference type="EMBL" id="VCQV01000031">
    <property type="protein sequence ID" value="TWP34144.1"/>
    <property type="molecule type" value="Genomic_DNA"/>
</dbReference>
<proteinExistence type="predicted"/>
<reference evidence="3 4" key="2">
    <citation type="submission" date="2019-08" db="EMBL/GenBank/DDBJ databases">
        <title>Jejuicoccus antrihumi gen. nov., sp. nov., a new member of the family Dermacoccaceae isolated from a cave.</title>
        <authorList>
            <person name="Schumann P."/>
            <person name="Kim I.S."/>
        </authorList>
    </citation>
    <scope>NUCLEOTIDE SEQUENCE [LARGE SCALE GENOMIC DNA]</scope>
    <source>
        <strain evidence="3 4">C5-26</strain>
    </source>
</reference>
<sequence length="311" mass="32772">MRTMTAFVVPEAQANTVEPARVPVPQIGADELLVRIKAVGVGIHDSYFLPSDAAYPFPAGIEAAGVVEAVGSQVEGRHLGERIAFVSSMQVKGGTWAEYAAVRADSMILPIPDGLDFVQAAAIPVAGSTALRAMCTLPPIPAGGSIFVAGASGAIGTFAIQLARLRGWRVAASASRRNHDYLAALGATMIVDYHEASWPDRIRSWAPDGVDAALAVPPHTSTDSLTVVKNGGTVVTISGDKPTTERGVKVILPSFGVDVSEGMRELFDQVGRGEIRLEIEHVYPFDQAPMALAKVQTRHARGKLVLSLTGD</sequence>
<evidence type="ECO:0000313" key="4">
    <source>
        <dbReference type="Proteomes" id="UP000320244"/>
    </source>
</evidence>
<dbReference type="Pfam" id="PF13602">
    <property type="entry name" value="ADH_zinc_N_2"/>
    <property type="match status" value="1"/>
</dbReference>
<dbReference type="InterPro" id="IPR020843">
    <property type="entry name" value="ER"/>
</dbReference>
<name>A0A563DWS0_9MICO</name>
<dbReference type="InterPro" id="IPR013154">
    <property type="entry name" value="ADH-like_N"/>
</dbReference>
<dbReference type="CDD" id="cd05289">
    <property type="entry name" value="MDR_like_2"/>
    <property type="match status" value="1"/>
</dbReference>
<dbReference type="Gene3D" id="3.90.180.10">
    <property type="entry name" value="Medium-chain alcohol dehydrogenases, catalytic domain"/>
    <property type="match status" value="1"/>
</dbReference>
<reference evidence="3 4" key="1">
    <citation type="submission" date="2019-05" db="EMBL/GenBank/DDBJ databases">
        <authorList>
            <person name="Lee S.D."/>
        </authorList>
    </citation>
    <scope>NUCLEOTIDE SEQUENCE [LARGE SCALE GENOMIC DNA]</scope>
    <source>
        <strain evidence="3 4">C5-26</strain>
    </source>
</reference>
<protein>
    <submittedName>
        <fullName evidence="3">NADP-dependent oxidoreductase</fullName>
    </submittedName>
</protein>
<dbReference type="Gene3D" id="3.40.50.720">
    <property type="entry name" value="NAD(P)-binding Rossmann-like Domain"/>
    <property type="match status" value="1"/>
</dbReference>
<dbReference type="SMART" id="SM00829">
    <property type="entry name" value="PKS_ER"/>
    <property type="match status" value="1"/>
</dbReference>
<gene>
    <name evidence="3" type="ORF">FGL98_18560</name>
</gene>
<feature type="domain" description="Enoyl reductase (ER)" evidence="2">
    <location>
        <begin position="12"/>
        <end position="306"/>
    </location>
</feature>
<evidence type="ECO:0000256" key="1">
    <source>
        <dbReference type="ARBA" id="ARBA00022857"/>
    </source>
</evidence>
<evidence type="ECO:0000259" key="2">
    <source>
        <dbReference type="SMART" id="SM00829"/>
    </source>
</evidence>
<dbReference type="OrthoDB" id="9790818at2"/>
<accession>A0A563DWS0</accession>
<dbReference type="InterPro" id="IPR036291">
    <property type="entry name" value="NAD(P)-bd_dom_sf"/>
</dbReference>
<dbReference type="SUPFAM" id="SSF50129">
    <property type="entry name" value="GroES-like"/>
    <property type="match status" value="1"/>
</dbReference>
<keyword evidence="1" id="KW-0521">NADP</keyword>
<dbReference type="Proteomes" id="UP000320244">
    <property type="component" value="Unassembled WGS sequence"/>
</dbReference>
<comment type="caution">
    <text evidence="3">The sequence shown here is derived from an EMBL/GenBank/DDBJ whole genome shotgun (WGS) entry which is preliminary data.</text>
</comment>
<evidence type="ECO:0000313" key="3">
    <source>
        <dbReference type="EMBL" id="TWP34144.1"/>
    </source>
</evidence>
<organism evidence="3 4">
    <name type="scientific">Leekyejoonella antrihumi</name>
    <dbReference type="NCBI Taxonomy" id="1660198"/>
    <lineage>
        <taxon>Bacteria</taxon>
        <taxon>Bacillati</taxon>
        <taxon>Actinomycetota</taxon>
        <taxon>Actinomycetes</taxon>
        <taxon>Micrococcales</taxon>
        <taxon>Dermacoccaceae</taxon>
        <taxon>Leekyejoonella</taxon>
    </lineage>
</organism>
<dbReference type="Pfam" id="PF08240">
    <property type="entry name" value="ADH_N"/>
    <property type="match status" value="1"/>
</dbReference>
<dbReference type="SUPFAM" id="SSF51735">
    <property type="entry name" value="NAD(P)-binding Rossmann-fold domains"/>
    <property type="match status" value="1"/>
</dbReference>